<feature type="compositionally biased region" description="Low complexity" evidence="1">
    <location>
        <begin position="7"/>
        <end position="23"/>
    </location>
</feature>
<protein>
    <recommendedName>
        <fullName evidence="4">Erythromycin esterase</fullName>
    </recommendedName>
</protein>
<feature type="region of interest" description="Disordered" evidence="1">
    <location>
        <begin position="208"/>
        <end position="311"/>
    </location>
</feature>
<feature type="compositionally biased region" description="Polar residues" evidence="1">
    <location>
        <begin position="546"/>
        <end position="559"/>
    </location>
</feature>
<name>A0AAV9GL17_9PEZI</name>
<feature type="region of interest" description="Disordered" evidence="1">
    <location>
        <begin position="542"/>
        <end position="561"/>
    </location>
</feature>
<gene>
    <name evidence="2" type="ORF">QBC34DRAFT_111734</name>
</gene>
<feature type="region of interest" description="Disordered" evidence="1">
    <location>
        <begin position="566"/>
        <end position="690"/>
    </location>
</feature>
<reference evidence="2" key="1">
    <citation type="journal article" date="2023" name="Mol. Phylogenet. Evol.">
        <title>Genome-scale phylogeny and comparative genomics of the fungal order Sordariales.</title>
        <authorList>
            <person name="Hensen N."/>
            <person name="Bonometti L."/>
            <person name="Westerberg I."/>
            <person name="Brannstrom I.O."/>
            <person name="Guillou S."/>
            <person name="Cros-Aarteil S."/>
            <person name="Calhoun S."/>
            <person name="Haridas S."/>
            <person name="Kuo A."/>
            <person name="Mondo S."/>
            <person name="Pangilinan J."/>
            <person name="Riley R."/>
            <person name="LaButti K."/>
            <person name="Andreopoulos B."/>
            <person name="Lipzen A."/>
            <person name="Chen C."/>
            <person name="Yan M."/>
            <person name="Daum C."/>
            <person name="Ng V."/>
            <person name="Clum A."/>
            <person name="Steindorff A."/>
            <person name="Ohm R.A."/>
            <person name="Martin F."/>
            <person name="Silar P."/>
            <person name="Natvig D.O."/>
            <person name="Lalanne C."/>
            <person name="Gautier V."/>
            <person name="Ament-Velasquez S.L."/>
            <person name="Kruys A."/>
            <person name="Hutchinson M.I."/>
            <person name="Powell A.J."/>
            <person name="Barry K."/>
            <person name="Miller A.N."/>
            <person name="Grigoriev I.V."/>
            <person name="Debuchy R."/>
            <person name="Gladieux P."/>
            <person name="Hiltunen Thoren M."/>
            <person name="Johannesson H."/>
        </authorList>
    </citation>
    <scope>NUCLEOTIDE SEQUENCE</scope>
    <source>
        <strain evidence="2">PSN243</strain>
    </source>
</reference>
<sequence length="690" mass="73572">MARRSARLASSASKLPAPVAAAPNLSSVAERDDGPPEGAPQSLDTIVSSPAVPKTPRDSSPLKPPMSEMHPSRNHQSMAPPSSGLRLGFTDIKPSAKRLDELPAAVLSTPSKIASVPTSDFTFSFARRANADLKLGPEAQQMMDEIREQAQQYKAKLAAEREEEKLEEEQVNARRFANPKGKAGRFSAAHIAEFKKMDSIVNHPSAFRAQLGRVTPLKAGIKRSQSKANLDDPGSSRSKNHTPASRSTSPLKQKASVPTLAEQPLSPIKRARQHITDDTSSNRPVSRDGSGLPRPKSAGIGSAIPRSKVSSNLAGLMTPTKSSLARAAGAKTPVHGPLFKSPSKSALGGIPRSTTTSNLATITLVAEKDAEPTPVAASAAAKSPTSRFDKVKSIFQRHKASPSKGKSALPKPSSVASKTPAPVRAEKEALPAAVPMTTPRKLIKRVAFTPETQRAALSQNSPSPVKSGIPRSKAHSNLGEVYYPTLDGVLAKNKQSTDEDVAYPKLSPSRPLPEPPAKKSNAGSMEPMATGTFTFRSDHTIKFGETSPSFGTSPGQASVRSVRPSMLPTEHMPGSFPSSVMMGGTNKENEAPRTVFRALPHGMANKKRNRPSTDEQDAEQEAEERAAKKRKQESVPEGDALLAPRLMASAKRKIASPRKPLTAPTPSPTKKKSGISLSRLQMLSMPKMRK</sequence>
<accession>A0AAV9GL17</accession>
<organism evidence="2 3">
    <name type="scientific">Podospora aff. communis PSN243</name>
    <dbReference type="NCBI Taxonomy" id="3040156"/>
    <lineage>
        <taxon>Eukaryota</taxon>
        <taxon>Fungi</taxon>
        <taxon>Dikarya</taxon>
        <taxon>Ascomycota</taxon>
        <taxon>Pezizomycotina</taxon>
        <taxon>Sordariomycetes</taxon>
        <taxon>Sordariomycetidae</taxon>
        <taxon>Sordariales</taxon>
        <taxon>Podosporaceae</taxon>
        <taxon>Podospora</taxon>
    </lineage>
</organism>
<comment type="caution">
    <text evidence="2">The sequence shown here is derived from an EMBL/GenBank/DDBJ whole genome shotgun (WGS) entry which is preliminary data.</text>
</comment>
<feature type="region of interest" description="Disordered" evidence="1">
    <location>
        <begin position="324"/>
        <end position="354"/>
    </location>
</feature>
<feature type="compositionally biased region" description="Polar residues" evidence="1">
    <location>
        <begin position="453"/>
        <end position="464"/>
    </location>
</feature>
<keyword evidence="3" id="KW-1185">Reference proteome</keyword>
<dbReference type="Proteomes" id="UP001321760">
    <property type="component" value="Unassembled WGS sequence"/>
</dbReference>
<dbReference type="AlphaFoldDB" id="A0AAV9GL17"/>
<feature type="compositionally biased region" description="Polar residues" evidence="1">
    <location>
        <begin position="235"/>
        <end position="251"/>
    </location>
</feature>
<proteinExistence type="predicted"/>
<dbReference type="EMBL" id="MU865942">
    <property type="protein sequence ID" value="KAK4448614.1"/>
    <property type="molecule type" value="Genomic_DNA"/>
</dbReference>
<evidence type="ECO:0008006" key="4">
    <source>
        <dbReference type="Google" id="ProtNLM"/>
    </source>
</evidence>
<evidence type="ECO:0000313" key="2">
    <source>
        <dbReference type="EMBL" id="KAK4448614.1"/>
    </source>
</evidence>
<evidence type="ECO:0000313" key="3">
    <source>
        <dbReference type="Proteomes" id="UP001321760"/>
    </source>
</evidence>
<feature type="region of interest" description="Disordered" evidence="1">
    <location>
        <begin position="1"/>
        <end position="89"/>
    </location>
</feature>
<feature type="region of interest" description="Disordered" evidence="1">
    <location>
        <begin position="494"/>
        <end position="530"/>
    </location>
</feature>
<reference evidence="2" key="2">
    <citation type="submission" date="2023-05" db="EMBL/GenBank/DDBJ databases">
        <authorList>
            <consortium name="Lawrence Berkeley National Laboratory"/>
            <person name="Steindorff A."/>
            <person name="Hensen N."/>
            <person name="Bonometti L."/>
            <person name="Westerberg I."/>
            <person name="Brannstrom I.O."/>
            <person name="Guillou S."/>
            <person name="Cros-Aarteil S."/>
            <person name="Calhoun S."/>
            <person name="Haridas S."/>
            <person name="Kuo A."/>
            <person name="Mondo S."/>
            <person name="Pangilinan J."/>
            <person name="Riley R."/>
            <person name="Labutti K."/>
            <person name="Andreopoulos B."/>
            <person name="Lipzen A."/>
            <person name="Chen C."/>
            <person name="Yanf M."/>
            <person name="Daum C."/>
            <person name="Ng V."/>
            <person name="Clum A."/>
            <person name="Ohm R."/>
            <person name="Martin F."/>
            <person name="Silar P."/>
            <person name="Natvig D."/>
            <person name="Lalanne C."/>
            <person name="Gautier V."/>
            <person name="Ament-Velasquez S.L."/>
            <person name="Kruys A."/>
            <person name="Hutchinson M.I."/>
            <person name="Powell A.J."/>
            <person name="Barry K."/>
            <person name="Miller A.N."/>
            <person name="Grigoriev I.V."/>
            <person name="Debuchy R."/>
            <person name="Gladieux P."/>
            <person name="Thoren M.H."/>
            <person name="Johannesson H."/>
        </authorList>
    </citation>
    <scope>NUCLEOTIDE SEQUENCE</scope>
    <source>
        <strain evidence="2">PSN243</strain>
    </source>
</reference>
<feature type="region of interest" description="Disordered" evidence="1">
    <location>
        <begin position="453"/>
        <end position="473"/>
    </location>
</feature>
<evidence type="ECO:0000256" key="1">
    <source>
        <dbReference type="SAM" id="MobiDB-lite"/>
    </source>
</evidence>
<feature type="region of interest" description="Disordered" evidence="1">
    <location>
        <begin position="396"/>
        <end position="427"/>
    </location>
</feature>
<feature type="region of interest" description="Disordered" evidence="1">
    <location>
        <begin position="165"/>
        <end position="184"/>
    </location>
</feature>